<evidence type="ECO:0000256" key="3">
    <source>
        <dbReference type="ARBA" id="ARBA00022989"/>
    </source>
</evidence>
<dbReference type="Proteomes" id="UP000823790">
    <property type="component" value="Unassembled WGS sequence"/>
</dbReference>
<keyword evidence="5" id="KW-0407">Ion channel</keyword>
<keyword evidence="5" id="KW-0406">Ion transport</keyword>
<evidence type="ECO:0000256" key="4">
    <source>
        <dbReference type="ARBA" id="ARBA00023136"/>
    </source>
</evidence>
<name>A0ABS4DN71_9GAMM</name>
<feature type="transmembrane region" description="Helical" evidence="6">
    <location>
        <begin position="224"/>
        <end position="245"/>
    </location>
</feature>
<evidence type="ECO:0000256" key="2">
    <source>
        <dbReference type="ARBA" id="ARBA00022692"/>
    </source>
</evidence>
<dbReference type="SUPFAM" id="SSF81340">
    <property type="entry name" value="Clc chloride channel"/>
    <property type="match status" value="1"/>
</dbReference>
<reference evidence="7 8" key="1">
    <citation type="submission" date="2021-04" db="EMBL/GenBank/DDBJ databases">
        <authorList>
            <person name="Huq M.A."/>
        </authorList>
    </citation>
    <scope>NUCLEOTIDE SEQUENCE [LARGE SCALE GENOMIC DNA]</scope>
    <source>
        <strain evidence="7 8">MAH-13</strain>
    </source>
</reference>
<feature type="transmembrane region" description="Helical" evidence="6">
    <location>
        <begin position="265"/>
        <end position="283"/>
    </location>
</feature>
<keyword evidence="5" id="KW-0813">Transport</keyword>
<gene>
    <name evidence="7" type="ORF">J7I44_09355</name>
</gene>
<accession>A0ABS4DN71</accession>
<sequence>MRQSYLTEPLVMLATVLQWLALATLAGALVGTGCSAFLRILFATSDHIYAAPLWVQMAVLPIGGLANGLLLQYGKRLNRTGLKDSVIIAVNDQHGALPWKTLWVKPVATLITLGCGGSAGKEGPCSHLGGSIASGLGELLGLNSELRRRMVACGVSAGFAAVFGTPIAGALYGVEMLAIGRIRHNFLFPAIVASVTSYEVSRFWGVPYPRIDVSFVGDFTELLFLKTVAIGILCGAVAWVFIELLHGSRRLFTRLRDRLHIPEPLMPAIGGVVLAGLILVIPYDYMGLSLPLMDRALQGEPMPYLGFLWKALLVAVTLGSGFYGGLITEQFVMGAVVGGAFAHLLALQPALGAAVGLVAVVAAASNTPIAAILMGVELLGGDSTLYVAGACIAAYLIVGHRSVYPEQQIAATKSSWMTARADVLVSEEKVRLSREVVRWWHDRRPGAPPVPPDPPDDKL</sequence>
<proteinExistence type="predicted"/>
<feature type="transmembrane region" description="Helical" evidence="6">
    <location>
        <begin position="384"/>
        <end position="404"/>
    </location>
</feature>
<comment type="subcellular location">
    <subcellularLocation>
        <location evidence="1">Membrane</location>
        <topology evidence="1">Multi-pass membrane protein</topology>
    </subcellularLocation>
</comment>
<feature type="transmembrane region" description="Helical" evidence="6">
    <location>
        <begin position="149"/>
        <end position="174"/>
    </location>
</feature>
<evidence type="ECO:0000256" key="6">
    <source>
        <dbReference type="SAM" id="Phobius"/>
    </source>
</evidence>
<feature type="transmembrane region" description="Helical" evidence="6">
    <location>
        <begin position="303"/>
        <end position="324"/>
    </location>
</feature>
<dbReference type="PANTHER" id="PTHR43427:SF12">
    <property type="entry name" value="CHLORIDE TRANSPORTER"/>
    <property type="match status" value="1"/>
</dbReference>
<dbReference type="Pfam" id="PF00654">
    <property type="entry name" value="Voltage_CLC"/>
    <property type="match status" value="1"/>
</dbReference>
<dbReference type="InterPro" id="IPR001807">
    <property type="entry name" value="ClC"/>
</dbReference>
<evidence type="ECO:0000313" key="7">
    <source>
        <dbReference type="EMBL" id="MBP1474509.1"/>
    </source>
</evidence>
<evidence type="ECO:0000256" key="1">
    <source>
        <dbReference type="ARBA" id="ARBA00004141"/>
    </source>
</evidence>
<keyword evidence="4 6" id="KW-0472">Membrane</keyword>
<dbReference type="RefSeq" id="WP_209619402.1">
    <property type="nucleotide sequence ID" value="NZ_JAGJRS010000018.1"/>
</dbReference>
<evidence type="ECO:0000313" key="8">
    <source>
        <dbReference type="Proteomes" id="UP000823790"/>
    </source>
</evidence>
<protein>
    <submittedName>
        <fullName evidence="7">Chloride channel protein</fullName>
    </submittedName>
</protein>
<organism evidence="7 8">
    <name type="scientific">Frateuria flava</name>
    <dbReference type="NCBI Taxonomy" id="2821489"/>
    <lineage>
        <taxon>Bacteria</taxon>
        <taxon>Pseudomonadati</taxon>
        <taxon>Pseudomonadota</taxon>
        <taxon>Gammaproteobacteria</taxon>
        <taxon>Lysobacterales</taxon>
        <taxon>Rhodanobacteraceae</taxon>
        <taxon>Frateuria</taxon>
    </lineage>
</organism>
<comment type="caution">
    <text evidence="7">The sequence shown here is derived from an EMBL/GenBank/DDBJ whole genome shotgun (WGS) entry which is preliminary data.</text>
</comment>
<keyword evidence="3 6" id="KW-1133">Transmembrane helix</keyword>
<evidence type="ECO:0000256" key="5">
    <source>
        <dbReference type="ARBA" id="ARBA00023303"/>
    </source>
</evidence>
<dbReference type="Gene3D" id="1.10.3080.10">
    <property type="entry name" value="Clc chloride channel"/>
    <property type="match status" value="1"/>
</dbReference>
<feature type="transmembrane region" description="Helical" evidence="6">
    <location>
        <begin position="20"/>
        <end position="41"/>
    </location>
</feature>
<dbReference type="PANTHER" id="PTHR43427">
    <property type="entry name" value="CHLORIDE CHANNEL PROTEIN CLC-E"/>
    <property type="match status" value="1"/>
</dbReference>
<keyword evidence="2 6" id="KW-0812">Transmembrane</keyword>
<dbReference type="EMBL" id="JAGJRS010000018">
    <property type="protein sequence ID" value="MBP1474509.1"/>
    <property type="molecule type" value="Genomic_DNA"/>
</dbReference>
<dbReference type="PROSITE" id="PS51257">
    <property type="entry name" value="PROKAR_LIPOPROTEIN"/>
    <property type="match status" value="1"/>
</dbReference>
<feature type="transmembrane region" description="Helical" evidence="6">
    <location>
        <begin position="53"/>
        <end position="73"/>
    </location>
</feature>
<keyword evidence="8" id="KW-1185">Reference proteome</keyword>
<feature type="transmembrane region" description="Helical" evidence="6">
    <location>
        <begin position="331"/>
        <end position="364"/>
    </location>
</feature>
<dbReference type="InterPro" id="IPR050368">
    <property type="entry name" value="ClC-type_chloride_channel"/>
</dbReference>
<dbReference type="InterPro" id="IPR014743">
    <property type="entry name" value="Cl-channel_core"/>
</dbReference>
<dbReference type="PRINTS" id="PR00762">
    <property type="entry name" value="CLCHANNEL"/>
</dbReference>